<evidence type="ECO:0000256" key="1">
    <source>
        <dbReference type="SAM" id="SignalP"/>
    </source>
</evidence>
<evidence type="ECO:0000313" key="4">
    <source>
        <dbReference type="WBParaSite" id="HPBE_0000029001-mRNA-1"/>
    </source>
</evidence>
<dbReference type="Proteomes" id="UP000050761">
    <property type="component" value="Unassembled WGS sequence"/>
</dbReference>
<dbReference type="EMBL" id="UZAH01000186">
    <property type="protein sequence ID" value="VDO18673.1"/>
    <property type="molecule type" value="Genomic_DNA"/>
</dbReference>
<dbReference type="WBParaSite" id="HPBE_0000029001-mRNA-1">
    <property type="protein sequence ID" value="HPBE_0000029001-mRNA-1"/>
    <property type="gene ID" value="HPBE_0000029001"/>
</dbReference>
<sequence length="93" mass="10744">MKAVLCVAVQLMFCIGTMAFVDLDDADIIAGFMVHDKDFDEIDHVYFAGKQKDEEAITFMYGSLEDGERTPLNRITYSKYYLYLTRCELHVDE</sequence>
<gene>
    <name evidence="2" type="ORF">HPBE_LOCUS291</name>
</gene>
<keyword evidence="1" id="KW-0732">Signal</keyword>
<feature type="chain" id="PRO_5044551200" evidence="1">
    <location>
        <begin position="20"/>
        <end position="93"/>
    </location>
</feature>
<organism evidence="3 4">
    <name type="scientific">Heligmosomoides polygyrus</name>
    <name type="common">Parasitic roundworm</name>
    <dbReference type="NCBI Taxonomy" id="6339"/>
    <lineage>
        <taxon>Eukaryota</taxon>
        <taxon>Metazoa</taxon>
        <taxon>Ecdysozoa</taxon>
        <taxon>Nematoda</taxon>
        <taxon>Chromadorea</taxon>
        <taxon>Rhabditida</taxon>
        <taxon>Rhabditina</taxon>
        <taxon>Rhabditomorpha</taxon>
        <taxon>Strongyloidea</taxon>
        <taxon>Heligmosomidae</taxon>
        <taxon>Heligmosomoides</taxon>
    </lineage>
</organism>
<keyword evidence="3" id="KW-1185">Reference proteome</keyword>
<proteinExistence type="predicted"/>
<name>A0A183F2E4_HELPZ</name>
<evidence type="ECO:0000313" key="3">
    <source>
        <dbReference type="Proteomes" id="UP000050761"/>
    </source>
</evidence>
<reference evidence="2 3" key="1">
    <citation type="submission" date="2018-11" db="EMBL/GenBank/DDBJ databases">
        <authorList>
            <consortium name="Pathogen Informatics"/>
        </authorList>
    </citation>
    <scope>NUCLEOTIDE SEQUENCE [LARGE SCALE GENOMIC DNA]</scope>
</reference>
<dbReference type="AlphaFoldDB" id="A0A183F2E4"/>
<accession>A0A3P7UD79</accession>
<accession>A0A183F2E4</accession>
<reference evidence="4" key="2">
    <citation type="submission" date="2019-09" db="UniProtKB">
        <authorList>
            <consortium name="WormBaseParasite"/>
        </authorList>
    </citation>
    <scope>IDENTIFICATION</scope>
</reference>
<feature type="signal peptide" evidence="1">
    <location>
        <begin position="1"/>
        <end position="19"/>
    </location>
</feature>
<protein>
    <submittedName>
        <fullName evidence="4">DOMON domain-containing protein</fullName>
    </submittedName>
</protein>
<evidence type="ECO:0000313" key="2">
    <source>
        <dbReference type="EMBL" id="VDO18673.1"/>
    </source>
</evidence>